<comment type="caution">
    <text evidence="2">The sequence shown here is derived from an EMBL/GenBank/DDBJ whole genome shotgun (WGS) entry which is preliminary data.</text>
</comment>
<reference evidence="2 3" key="1">
    <citation type="submission" date="2019-12" db="EMBL/GenBank/DDBJ databases">
        <title>Chitinophaga sp. strain ysch24 (GDMCC 1.1355), whole genome shotgun sequence.</title>
        <authorList>
            <person name="Zhang X."/>
        </authorList>
    </citation>
    <scope>NUCLEOTIDE SEQUENCE [LARGE SCALE GENOMIC DNA]</scope>
    <source>
        <strain evidence="3">ysch24</strain>
    </source>
</reference>
<dbReference type="EMBL" id="WRXN01000012">
    <property type="protein sequence ID" value="MVT11202.1"/>
    <property type="molecule type" value="Genomic_DNA"/>
</dbReference>
<dbReference type="RefSeq" id="WP_157308630.1">
    <property type="nucleotide sequence ID" value="NZ_WRXN01000012.1"/>
</dbReference>
<dbReference type="Proteomes" id="UP000461730">
    <property type="component" value="Unassembled WGS sequence"/>
</dbReference>
<name>A0A7K1UA09_9BACT</name>
<gene>
    <name evidence="2" type="ORF">GO493_23240</name>
</gene>
<keyword evidence="1" id="KW-0732">Signal</keyword>
<keyword evidence="3" id="KW-1185">Reference proteome</keyword>
<feature type="signal peptide" evidence="1">
    <location>
        <begin position="1"/>
        <end position="26"/>
    </location>
</feature>
<protein>
    <submittedName>
        <fullName evidence="2">Uncharacterized protein</fullName>
    </submittedName>
</protein>
<sequence>MGKCFKILPYLLILCCLSLAIPAVHGNGAFQDQEREDTVPVKKDPRRGMFQGLKRYRDSLRNKQYRDSLIRRMTRQNAPEPQGTDSSIIKSEQYFKPFAGKVIRDIYYRKVNVFGPSNIADTTFSTSMRLLHLANRLHYNSQEWVIRQSLFIRQNDTISPNEISANERYLRSRPFIQDARLYIINAGASPDSVDILVVTKDVFEYGLDLSEASPTALRTTVYNNNLFGAGQELRVGASWRNDNNPPWTQEIRYTKYNALGSFVDFSVGYTTLNNHQPIDSGVYEGAWYVSMNRPLYKSDADWVGGVSLSRSFSLNVRGRPDSVYRDYRYQVIDVWGGYNFLKQDRGDPYSGKPNLALLVRHYNQIFSLRPWQTIYKNDPLYNNHRFYLLQAVMFKQDFFKTSHFFGYGRTEDIPLGYSTAFTSGWETWKGRTRGYAGLEGEKFWVTRSQGIIRADAGISSFFRNYRSEDAVVHLSLEYYSRLFRFPWGRLRQFATFDYLGNLNNYFYKPLNINNEFGVWGYRGTLLNGFQRMNLRSETVYYSPLKILGFKFNFFASVQASQLTSQSNNLFKNPIYAGIGAGCRIRNENLPINTIKISANYYPNPPYPVRSTFFEITTITDFRFDIFALRAPAFLQFR</sequence>
<evidence type="ECO:0000256" key="1">
    <source>
        <dbReference type="SAM" id="SignalP"/>
    </source>
</evidence>
<proteinExistence type="predicted"/>
<evidence type="ECO:0000313" key="3">
    <source>
        <dbReference type="Proteomes" id="UP000461730"/>
    </source>
</evidence>
<dbReference type="AlphaFoldDB" id="A0A7K1UA09"/>
<organism evidence="2 3">
    <name type="scientific">Chitinophaga tropicalis</name>
    <dbReference type="NCBI Taxonomy" id="2683588"/>
    <lineage>
        <taxon>Bacteria</taxon>
        <taxon>Pseudomonadati</taxon>
        <taxon>Bacteroidota</taxon>
        <taxon>Chitinophagia</taxon>
        <taxon>Chitinophagales</taxon>
        <taxon>Chitinophagaceae</taxon>
        <taxon>Chitinophaga</taxon>
    </lineage>
</organism>
<feature type="chain" id="PRO_5029806751" evidence="1">
    <location>
        <begin position="27"/>
        <end position="637"/>
    </location>
</feature>
<evidence type="ECO:0000313" key="2">
    <source>
        <dbReference type="EMBL" id="MVT11202.1"/>
    </source>
</evidence>
<accession>A0A7K1UA09</accession>